<dbReference type="HOGENOM" id="CLU_2172910_0_0_1"/>
<reference evidence="1 2" key="1">
    <citation type="journal article" date="2010" name="Nature">
        <title>Perigord black truffle genome uncovers evolutionary origins and mechanisms of symbiosis.</title>
        <authorList>
            <person name="Martin F."/>
            <person name="Kohler A."/>
            <person name="Murat C."/>
            <person name="Balestrini R."/>
            <person name="Coutinho P.M."/>
            <person name="Jaillon O."/>
            <person name="Montanini B."/>
            <person name="Morin E."/>
            <person name="Noel B."/>
            <person name="Percudani R."/>
            <person name="Porcel B."/>
            <person name="Rubini A."/>
            <person name="Amicucci A."/>
            <person name="Amselem J."/>
            <person name="Anthouard V."/>
            <person name="Arcioni S."/>
            <person name="Artiguenave F."/>
            <person name="Aury J.M."/>
            <person name="Ballario P."/>
            <person name="Bolchi A."/>
            <person name="Brenna A."/>
            <person name="Brun A."/>
            <person name="Buee M."/>
            <person name="Cantarel B."/>
            <person name="Chevalier G."/>
            <person name="Couloux A."/>
            <person name="Da Silva C."/>
            <person name="Denoeud F."/>
            <person name="Duplessis S."/>
            <person name="Ghignone S."/>
            <person name="Hilselberger B."/>
            <person name="Iotti M."/>
            <person name="Marcais B."/>
            <person name="Mello A."/>
            <person name="Miranda M."/>
            <person name="Pacioni G."/>
            <person name="Quesneville H."/>
            <person name="Riccioni C."/>
            <person name="Ruotolo R."/>
            <person name="Splivallo R."/>
            <person name="Stocchi V."/>
            <person name="Tisserant E."/>
            <person name="Viscomi A.R."/>
            <person name="Zambonelli A."/>
            <person name="Zampieri E."/>
            <person name="Henrissat B."/>
            <person name="Lebrun M.H."/>
            <person name="Paolocci F."/>
            <person name="Bonfante P."/>
            <person name="Ottonello S."/>
            <person name="Wincker P."/>
        </authorList>
    </citation>
    <scope>NUCLEOTIDE SEQUENCE [LARGE SCALE GENOMIC DNA]</scope>
    <source>
        <strain evidence="1 2">Mel28</strain>
    </source>
</reference>
<accession>D5GG82</accession>
<name>D5GG82_TUBMM</name>
<protein>
    <submittedName>
        <fullName evidence="1">(Perigord truffle) hypothetical protein</fullName>
    </submittedName>
</protein>
<dbReference type="KEGG" id="tml:GSTUM_00001996001"/>
<dbReference type="EMBL" id="FN430246">
    <property type="protein sequence ID" value="CAZ83525.1"/>
    <property type="molecule type" value="Genomic_DNA"/>
</dbReference>
<dbReference type="AlphaFoldDB" id="D5GG82"/>
<gene>
    <name evidence="1" type="ORF">GSTUM_00001996001</name>
</gene>
<evidence type="ECO:0000313" key="1">
    <source>
        <dbReference type="EMBL" id="CAZ83525.1"/>
    </source>
</evidence>
<proteinExistence type="predicted"/>
<organism evidence="1 2">
    <name type="scientific">Tuber melanosporum (strain Mel28)</name>
    <name type="common">Perigord black truffle</name>
    <dbReference type="NCBI Taxonomy" id="656061"/>
    <lineage>
        <taxon>Eukaryota</taxon>
        <taxon>Fungi</taxon>
        <taxon>Dikarya</taxon>
        <taxon>Ascomycota</taxon>
        <taxon>Pezizomycotina</taxon>
        <taxon>Pezizomycetes</taxon>
        <taxon>Pezizales</taxon>
        <taxon>Tuberaceae</taxon>
        <taxon>Tuber</taxon>
    </lineage>
</organism>
<dbReference type="Proteomes" id="UP000006911">
    <property type="component" value="Unassembled WGS sequence"/>
</dbReference>
<evidence type="ECO:0000313" key="2">
    <source>
        <dbReference type="Proteomes" id="UP000006911"/>
    </source>
</evidence>
<dbReference type="RefSeq" id="XP_002839334.1">
    <property type="nucleotide sequence ID" value="XM_002839288.1"/>
</dbReference>
<keyword evidence="2" id="KW-1185">Reference proteome</keyword>
<dbReference type="GeneID" id="9184594"/>
<sequence>MGLVWSGQAGERAHEVFEQFWWRLRRRLSHVGAEPRLFRVGGALRRVVASNGFGGWVRGPPPLGGGAKLFCFFCCPIVGEPTLGWRRVCEAVSRRFCLCGIARVLVGCSH</sequence>
<dbReference type="InParanoid" id="D5GG82"/>